<dbReference type="AlphaFoldDB" id="A0A7W5ZVA9"/>
<organism evidence="2 3">
    <name type="scientific">Novosphingobium hassiacum</name>
    <dbReference type="NCBI Taxonomy" id="173676"/>
    <lineage>
        <taxon>Bacteria</taxon>
        <taxon>Pseudomonadati</taxon>
        <taxon>Pseudomonadota</taxon>
        <taxon>Alphaproteobacteria</taxon>
        <taxon>Sphingomonadales</taxon>
        <taxon>Sphingomonadaceae</taxon>
        <taxon>Novosphingobium</taxon>
    </lineage>
</organism>
<accession>A0A7W5ZVA9</accession>
<sequence length="143" mass="15749">MTDSAEAADRLSLRRVRALQVVMILFAAQAGRPQVDMPDRAVEYVGHFAWLVMALVLFMVLRTGGFWLRNPELRALANDEVTRAHRAEAMEWGFTAAILVAIGGCVVASLTAMPSVFAFKLVILIGLFVAVFRFVKLERAALA</sequence>
<evidence type="ECO:0000256" key="1">
    <source>
        <dbReference type="SAM" id="Phobius"/>
    </source>
</evidence>
<dbReference type="RefSeq" id="WP_183612379.1">
    <property type="nucleotide sequence ID" value="NZ_JACICY010000002.1"/>
</dbReference>
<name>A0A7W5ZVA9_9SPHN</name>
<dbReference type="EMBL" id="JACICY010000002">
    <property type="protein sequence ID" value="MBB3860141.1"/>
    <property type="molecule type" value="Genomic_DNA"/>
</dbReference>
<feature type="transmembrane region" description="Helical" evidence="1">
    <location>
        <begin position="47"/>
        <end position="68"/>
    </location>
</feature>
<feature type="transmembrane region" description="Helical" evidence="1">
    <location>
        <begin position="89"/>
        <end position="110"/>
    </location>
</feature>
<feature type="transmembrane region" description="Helical" evidence="1">
    <location>
        <begin position="18"/>
        <end position="35"/>
    </location>
</feature>
<gene>
    <name evidence="2" type="ORF">GGQ88_001402</name>
</gene>
<evidence type="ECO:0000313" key="3">
    <source>
        <dbReference type="Proteomes" id="UP000562395"/>
    </source>
</evidence>
<evidence type="ECO:0000313" key="2">
    <source>
        <dbReference type="EMBL" id="MBB3860141.1"/>
    </source>
</evidence>
<protein>
    <submittedName>
        <fullName evidence="2">Uncharacterized protein</fullName>
    </submittedName>
</protein>
<dbReference type="Proteomes" id="UP000562395">
    <property type="component" value="Unassembled WGS sequence"/>
</dbReference>
<keyword evidence="1" id="KW-0472">Membrane</keyword>
<keyword evidence="1" id="KW-0812">Transmembrane</keyword>
<feature type="transmembrane region" description="Helical" evidence="1">
    <location>
        <begin position="116"/>
        <end position="135"/>
    </location>
</feature>
<proteinExistence type="predicted"/>
<keyword evidence="3" id="KW-1185">Reference proteome</keyword>
<comment type="caution">
    <text evidence="2">The sequence shown here is derived from an EMBL/GenBank/DDBJ whole genome shotgun (WGS) entry which is preliminary data.</text>
</comment>
<reference evidence="2 3" key="1">
    <citation type="submission" date="2020-08" db="EMBL/GenBank/DDBJ databases">
        <title>Genomic Encyclopedia of Type Strains, Phase IV (KMG-IV): sequencing the most valuable type-strain genomes for metagenomic binning, comparative biology and taxonomic classification.</title>
        <authorList>
            <person name="Goeker M."/>
        </authorList>
    </citation>
    <scope>NUCLEOTIDE SEQUENCE [LARGE SCALE GENOMIC DNA]</scope>
    <source>
        <strain evidence="2 3">DSM 14552</strain>
    </source>
</reference>
<keyword evidence="1" id="KW-1133">Transmembrane helix</keyword>